<dbReference type="EMBL" id="QJKF01000011">
    <property type="protein sequence ID" value="PXX59626.1"/>
    <property type="molecule type" value="Genomic_DNA"/>
</dbReference>
<organism evidence="2 3">
    <name type="scientific">Nocardia tenerifensis</name>
    <dbReference type="NCBI Taxonomy" id="228006"/>
    <lineage>
        <taxon>Bacteria</taxon>
        <taxon>Bacillati</taxon>
        <taxon>Actinomycetota</taxon>
        <taxon>Actinomycetes</taxon>
        <taxon>Mycobacteriales</taxon>
        <taxon>Nocardiaceae</taxon>
        <taxon>Nocardia</taxon>
    </lineage>
</organism>
<keyword evidence="1" id="KW-0732">Signal</keyword>
<gene>
    <name evidence="2" type="ORF">DFR70_1118</name>
</gene>
<feature type="signal peptide" evidence="1">
    <location>
        <begin position="1"/>
        <end position="28"/>
    </location>
</feature>
<feature type="chain" id="PRO_5038489393" evidence="1">
    <location>
        <begin position="29"/>
        <end position="68"/>
    </location>
</feature>
<accession>A0A318JSY1</accession>
<keyword evidence="3" id="KW-1185">Reference proteome</keyword>
<evidence type="ECO:0000313" key="3">
    <source>
        <dbReference type="Proteomes" id="UP000247569"/>
    </source>
</evidence>
<evidence type="ECO:0000313" key="2">
    <source>
        <dbReference type="EMBL" id="PXX59626.1"/>
    </source>
</evidence>
<evidence type="ECO:0000256" key="1">
    <source>
        <dbReference type="SAM" id="SignalP"/>
    </source>
</evidence>
<protein>
    <submittedName>
        <fullName evidence="2">Uncharacterized protein</fullName>
    </submittedName>
</protein>
<reference evidence="2 3" key="1">
    <citation type="submission" date="2018-05" db="EMBL/GenBank/DDBJ databases">
        <title>Genomic Encyclopedia of Type Strains, Phase IV (KMG-IV): sequencing the most valuable type-strain genomes for metagenomic binning, comparative biology and taxonomic classification.</title>
        <authorList>
            <person name="Goeker M."/>
        </authorList>
    </citation>
    <scope>NUCLEOTIDE SEQUENCE [LARGE SCALE GENOMIC DNA]</scope>
    <source>
        <strain evidence="2 3">DSM 44704</strain>
    </source>
</reference>
<dbReference type="PROSITE" id="PS51257">
    <property type="entry name" value="PROKAR_LIPOPROTEIN"/>
    <property type="match status" value="1"/>
</dbReference>
<sequence length="68" mass="6417">MRIRRVVAGALVAGACVIPAVGAPAAMADGGPVAGGPTGSGSSSQSLACLIHNLTTGSAPSPTICGTW</sequence>
<comment type="caution">
    <text evidence="2">The sequence shown here is derived from an EMBL/GenBank/DDBJ whole genome shotgun (WGS) entry which is preliminary data.</text>
</comment>
<dbReference type="Proteomes" id="UP000247569">
    <property type="component" value="Unassembled WGS sequence"/>
</dbReference>
<dbReference type="AlphaFoldDB" id="A0A318JSY1"/>
<dbReference type="RefSeq" id="WP_146251264.1">
    <property type="nucleotide sequence ID" value="NZ_QJKF01000011.1"/>
</dbReference>
<proteinExistence type="predicted"/>
<name>A0A318JSY1_9NOCA</name>